<dbReference type="Proteomes" id="UP001054945">
    <property type="component" value="Unassembled WGS sequence"/>
</dbReference>
<organism evidence="1 2">
    <name type="scientific">Caerostris extrusa</name>
    <name type="common">Bark spider</name>
    <name type="synonym">Caerostris bankana</name>
    <dbReference type="NCBI Taxonomy" id="172846"/>
    <lineage>
        <taxon>Eukaryota</taxon>
        <taxon>Metazoa</taxon>
        <taxon>Ecdysozoa</taxon>
        <taxon>Arthropoda</taxon>
        <taxon>Chelicerata</taxon>
        <taxon>Arachnida</taxon>
        <taxon>Araneae</taxon>
        <taxon>Araneomorphae</taxon>
        <taxon>Entelegynae</taxon>
        <taxon>Araneoidea</taxon>
        <taxon>Araneidae</taxon>
        <taxon>Caerostris</taxon>
    </lineage>
</organism>
<evidence type="ECO:0000313" key="2">
    <source>
        <dbReference type="Proteomes" id="UP001054945"/>
    </source>
</evidence>
<gene>
    <name evidence="1" type="ORF">CEXT_595691</name>
</gene>
<accession>A0AAV4Y2W6</accession>
<reference evidence="1 2" key="1">
    <citation type="submission" date="2021-06" db="EMBL/GenBank/DDBJ databases">
        <title>Caerostris extrusa draft genome.</title>
        <authorList>
            <person name="Kono N."/>
            <person name="Arakawa K."/>
        </authorList>
    </citation>
    <scope>NUCLEOTIDE SEQUENCE [LARGE SCALE GENOMIC DNA]</scope>
</reference>
<sequence length="72" mass="8333">MEVDKRINFLMGRTVFVFSVSRVSRQVWIKIFSKIRNAAIASIPFLLRIAVGHDDIEITRVSFIPKEVLPFL</sequence>
<dbReference type="AlphaFoldDB" id="A0AAV4Y2W6"/>
<protein>
    <submittedName>
        <fullName evidence="1">Uncharacterized protein</fullName>
    </submittedName>
</protein>
<name>A0AAV4Y2W6_CAEEX</name>
<proteinExistence type="predicted"/>
<keyword evidence="2" id="KW-1185">Reference proteome</keyword>
<dbReference type="EMBL" id="BPLR01001146">
    <property type="protein sequence ID" value="GIZ00336.1"/>
    <property type="molecule type" value="Genomic_DNA"/>
</dbReference>
<comment type="caution">
    <text evidence="1">The sequence shown here is derived from an EMBL/GenBank/DDBJ whole genome shotgun (WGS) entry which is preliminary data.</text>
</comment>
<evidence type="ECO:0000313" key="1">
    <source>
        <dbReference type="EMBL" id="GIZ00336.1"/>
    </source>
</evidence>